<reference evidence="2 3" key="1">
    <citation type="submission" date="2024-04" db="EMBL/GenBank/DDBJ databases">
        <title>Isolation of an actinomycete strain from pig manure.</title>
        <authorList>
            <person name="Gong T."/>
            <person name="Yu Z."/>
            <person name="An M."/>
            <person name="Wei C."/>
            <person name="Yang W."/>
            <person name="Liu L."/>
        </authorList>
    </citation>
    <scope>NUCLEOTIDE SEQUENCE [LARGE SCALE GENOMIC DNA]</scope>
    <source>
        <strain evidence="2 3">ZF39</strain>
    </source>
</reference>
<dbReference type="InterPro" id="IPR029068">
    <property type="entry name" value="Glyas_Bleomycin-R_OHBP_Dase"/>
</dbReference>
<evidence type="ECO:0000313" key="2">
    <source>
        <dbReference type="EMBL" id="XAN06140.1"/>
    </source>
</evidence>
<evidence type="ECO:0000313" key="3">
    <source>
        <dbReference type="Proteomes" id="UP001442841"/>
    </source>
</evidence>
<name>A0ABZ3FLX1_9ACTN</name>
<evidence type="ECO:0000259" key="1">
    <source>
        <dbReference type="PROSITE" id="PS51819"/>
    </source>
</evidence>
<sequence>MAERTPVLVVSDVEKSAEFCTEVLGLELVSGAPEWVFGLGEIRVRLVEAARADLELGQSVEAGTTMVRLEAANIGLLHERCQLHKVVVKKMQLRRTRWNTDEFTAEDPDGNRINFWSVSVT</sequence>
<dbReference type="PROSITE" id="PS51819">
    <property type="entry name" value="VOC"/>
    <property type="match status" value="1"/>
</dbReference>
<gene>
    <name evidence="2" type="ORF">AADG42_02070</name>
</gene>
<dbReference type="EMBL" id="CP154795">
    <property type="protein sequence ID" value="XAN06140.1"/>
    <property type="molecule type" value="Genomic_DNA"/>
</dbReference>
<dbReference type="InterPro" id="IPR037523">
    <property type="entry name" value="VOC_core"/>
</dbReference>
<dbReference type="Gene3D" id="3.10.180.10">
    <property type="entry name" value="2,3-Dihydroxybiphenyl 1,2-Dioxygenase, domain 1"/>
    <property type="match status" value="1"/>
</dbReference>
<organism evidence="2 3">
    <name type="scientific">Ammonicoccus fulvus</name>
    <dbReference type="NCBI Taxonomy" id="3138240"/>
    <lineage>
        <taxon>Bacteria</taxon>
        <taxon>Bacillati</taxon>
        <taxon>Actinomycetota</taxon>
        <taxon>Actinomycetes</taxon>
        <taxon>Propionibacteriales</taxon>
        <taxon>Propionibacteriaceae</taxon>
        <taxon>Ammonicoccus</taxon>
    </lineage>
</organism>
<proteinExistence type="predicted"/>
<feature type="domain" description="VOC" evidence="1">
    <location>
        <begin position="1"/>
        <end position="118"/>
    </location>
</feature>
<dbReference type="Pfam" id="PF00903">
    <property type="entry name" value="Glyoxalase"/>
    <property type="match status" value="1"/>
</dbReference>
<dbReference type="InterPro" id="IPR004360">
    <property type="entry name" value="Glyas_Fos-R_dOase_dom"/>
</dbReference>
<keyword evidence="3" id="KW-1185">Reference proteome</keyword>
<dbReference type="Proteomes" id="UP001442841">
    <property type="component" value="Chromosome"/>
</dbReference>
<accession>A0ABZ3FLX1</accession>
<protein>
    <submittedName>
        <fullName evidence="2">VOC family protein</fullName>
    </submittedName>
</protein>
<dbReference type="SUPFAM" id="SSF54593">
    <property type="entry name" value="Glyoxalase/Bleomycin resistance protein/Dihydroxybiphenyl dioxygenase"/>
    <property type="match status" value="1"/>
</dbReference>
<dbReference type="RefSeq" id="WP_425307572.1">
    <property type="nucleotide sequence ID" value="NZ_CP154795.1"/>
</dbReference>